<protein>
    <submittedName>
        <fullName evidence="1">Uncharacterized protein</fullName>
    </submittedName>
</protein>
<accession>A0AAV4R941</accession>
<proteinExistence type="predicted"/>
<dbReference type="EMBL" id="BPLR01007441">
    <property type="protein sequence ID" value="GIY16922.1"/>
    <property type="molecule type" value="Genomic_DNA"/>
</dbReference>
<organism evidence="1 2">
    <name type="scientific">Caerostris extrusa</name>
    <name type="common">Bark spider</name>
    <name type="synonym">Caerostris bankana</name>
    <dbReference type="NCBI Taxonomy" id="172846"/>
    <lineage>
        <taxon>Eukaryota</taxon>
        <taxon>Metazoa</taxon>
        <taxon>Ecdysozoa</taxon>
        <taxon>Arthropoda</taxon>
        <taxon>Chelicerata</taxon>
        <taxon>Arachnida</taxon>
        <taxon>Araneae</taxon>
        <taxon>Araneomorphae</taxon>
        <taxon>Entelegynae</taxon>
        <taxon>Araneoidea</taxon>
        <taxon>Araneidae</taxon>
        <taxon>Caerostris</taxon>
    </lineage>
</organism>
<evidence type="ECO:0000313" key="2">
    <source>
        <dbReference type="Proteomes" id="UP001054945"/>
    </source>
</evidence>
<name>A0AAV4R941_CAEEX</name>
<reference evidence="1 2" key="1">
    <citation type="submission" date="2021-06" db="EMBL/GenBank/DDBJ databases">
        <title>Caerostris extrusa draft genome.</title>
        <authorList>
            <person name="Kono N."/>
            <person name="Arakawa K."/>
        </authorList>
    </citation>
    <scope>NUCLEOTIDE SEQUENCE [LARGE SCALE GENOMIC DNA]</scope>
</reference>
<keyword evidence="2" id="KW-1185">Reference proteome</keyword>
<gene>
    <name evidence="1" type="ORF">CEXT_30681</name>
</gene>
<evidence type="ECO:0000313" key="1">
    <source>
        <dbReference type="EMBL" id="GIY16922.1"/>
    </source>
</evidence>
<sequence>MSDAKRLGKSGRYFRLFDRKEDLTLDQERWRPPRMSCDSTIDYLQGSAPGESNHPMVNPVFMDAMCAEERSFSGSPDVRYEWREPEIDRGASRYKLRRSATFN</sequence>
<dbReference type="Proteomes" id="UP001054945">
    <property type="component" value="Unassembled WGS sequence"/>
</dbReference>
<dbReference type="AlphaFoldDB" id="A0AAV4R941"/>
<comment type="caution">
    <text evidence="1">The sequence shown here is derived from an EMBL/GenBank/DDBJ whole genome shotgun (WGS) entry which is preliminary data.</text>
</comment>